<dbReference type="Proteomes" id="UP000664052">
    <property type="component" value="Unassembled WGS sequence"/>
</dbReference>
<name>A0ABS3DD69_9BACT</name>
<reference evidence="2 3" key="1">
    <citation type="submission" date="2021-02" db="EMBL/GenBank/DDBJ databases">
        <title>De Novo genome assembly of isolated myxobacteria.</title>
        <authorList>
            <person name="Stevens D.C."/>
        </authorList>
    </citation>
    <scope>NUCLEOTIDE SEQUENCE [LARGE SCALE GENOMIC DNA]</scope>
    <source>
        <strain evidence="2 3">ATCC 29039</strain>
    </source>
</reference>
<feature type="transmembrane region" description="Helical" evidence="1">
    <location>
        <begin position="716"/>
        <end position="737"/>
    </location>
</feature>
<organism evidence="2 3">
    <name type="scientific">Corallococcus macrosporus</name>
    <dbReference type="NCBI Taxonomy" id="35"/>
    <lineage>
        <taxon>Bacteria</taxon>
        <taxon>Pseudomonadati</taxon>
        <taxon>Myxococcota</taxon>
        <taxon>Myxococcia</taxon>
        <taxon>Myxococcales</taxon>
        <taxon>Cystobacterineae</taxon>
        <taxon>Myxococcaceae</taxon>
        <taxon>Corallococcus</taxon>
    </lineage>
</organism>
<comment type="caution">
    <text evidence="2">The sequence shown here is derived from an EMBL/GenBank/DDBJ whole genome shotgun (WGS) entry which is preliminary data.</text>
</comment>
<feature type="transmembrane region" description="Helical" evidence="1">
    <location>
        <begin position="181"/>
        <end position="208"/>
    </location>
</feature>
<feature type="transmembrane region" description="Helical" evidence="1">
    <location>
        <begin position="357"/>
        <end position="378"/>
    </location>
</feature>
<dbReference type="InterPro" id="IPR018580">
    <property type="entry name" value="Uncharacterised_YfhO"/>
</dbReference>
<protein>
    <submittedName>
        <fullName evidence="2">YfhO family protein</fullName>
    </submittedName>
</protein>
<feature type="transmembrane region" description="Helical" evidence="1">
    <location>
        <begin position="122"/>
        <end position="140"/>
    </location>
</feature>
<feature type="transmembrane region" description="Helical" evidence="1">
    <location>
        <begin position="291"/>
        <end position="309"/>
    </location>
</feature>
<keyword evidence="1" id="KW-0472">Membrane</keyword>
<dbReference type="PANTHER" id="PTHR38454">
    <property type="entry name" value="INTEGRAL MEMBRANE PROTEIN-RELATED"/>
    <property type="match status" value="1"/>
</dbReference>
<dbReference type="Pfam" id="PF09586">
    <property type="entry name" value="YfhO"/>
    <property type="match status" value="1"/>
</dbReference>
<feature type="transmembrane region" description="Helical" evidence="1">
    <location>
        <begin position="228"/>
        <end position="248"/>
    </location>
</feature>
<proteinExistence type="predicted"/>
<feature type="transmembrane region" description="Helical" evidence="1">
    <location>
        <begin position="321"/>
        <end position="345"/>
    </location>
</feature>
<evidence type="ECO:0000313" key="3">
    <source>
        <dbReference type="Proteomes" id="UP000664052"/>
    </source>
</evidence>
<sequence>MTAPRTRGPAGLLLVGLLVLLAFVYAPVLEGNLFAGRDLFRMFFPDSAFLLESLHAGEVPLWNPYLRLGQPFAATLYSQVYYPPRWAAVLLTGPIVSMTVMQVGHVVLAAAGVFRLCRRLRASWAAAAVAGVTFGLSVLMTRLGTQQNVVDAAAWSGFLVGAALDVHHRPGRGALGPMARLAVYGALSLFAGSPETTLWQGMVAVLVAGGAPRCASVARVRSVARVTGGFALAAMLAAVALLPAAEFARNSLRMQGSWRWPLVWSMSWPQVLSALWPLADWPRDRYWGEDQWFILSVFLGTLPCALALLGALRGPRRVRPFAVGALVLVALSLGRHFAPASWVLLHVPPFSLFRYPVKYFVGAAFCVSVLSAFGVDALGRLARRLRPSRLRAAVALVGMVGAMAALGPVARALSMRASAEAGAPWVPLWLGLATLVVLWPRGGFARARQVRQGVAVLAVLEVAASHALLGRPGYAPLESLLRPFSLRVFLPQPYPGRISVDIQAPEDPSREGAGNTIERSLEQLIPNRFVEARLPALEGSGAPEPVYSEVFHDAGRRTVFDLAGVTHYLRNGPPPYDDLELLHTADDGTTLSRSRTAMPRAFLVQRARVVTDAQALAAVEDDSQPFRHTAFLASGAPLERPACTGSVEWVRQGAQHLELKVEACDESYLVVSDSHYPGWTATVDGQDAPIHRADLALRAVRVPRGLHMVRFDYRPLSFRVGLALSVLSALGLAAVVLRRPRAP</sequence>
<evidence type="ECO:0000313" key="2">
    <source>
        <dbReference type="EMBL" id="MBN8228791.1"/>
    </source>
</evidence>
<keyword evidence="1" id="KW-0812">Transmembrane</keyword>
<feature type="transmembrane region" description="Helical" evidence="1">
    <location>
        <begin position="422"/>
        <end position="439"/>
    </location>
</feature>
<evidence type="ECO:0000256" key="1">
    <source>
        <dbReference type="SAM" id="Phobius"/>
    </source>
</evidence>
<dbReference type="RefSeq" id="WP_207051581.1">
    <property type="nucleotide sequence ID" value="NZ_JAFIMU010000007.1"/>
</dbReference>
<accession>A0ABS3DD69</accession>
<feature type="transmembrane region" description="Helical" evidence="1">
    <location>
        <begin position="86"/>
        <end position="110"/>
    </location>
</feature>
<dbReference type="EMBL" id="JAFIMU010000007">
    <property type="protein sequence ID" value="MBN8228791.1"/>
    <property type="molecule type" value="Genomic_DNA"/>
</dbReference>
<keyword evidence="3" id="KW-1185">Reference proteome</keyword>
<gene>
    <name evidence="2" type="ORF">JYK02_14880</name>
</gene>
<keyword evidence="1" id="KW-1133">Transmembrane helix</keyword>
<dbReference type="PANTHER" id="PTHR38454:SF1">
    <property type="entry name" value="INTEGRAL MEMBRANE PROTEIN"/>
    <property type="match status" value="1"/>
</dbReference>
<feature type="transmembrane region" description="Helical" evidence="1">
    <location>
        <begin position="390"/>
        <end position="410"/>
    </location>
</feature>